<organism evidence="3 4">
    <name type="scientific">Natrinema pallidum</name>
    <dbReference type="NCBI Taxonomy" id="69527"/>
    <lineage>
        <taxon>Archaea</taxon>
        <taxon>Methanobacteriati</taxon>
        <taxon>Methanobacteriota</taxon>
        <taxon>Stenosarchaea group</taxon>
        <taxon>Halobacteria</taxon>
        <taxon>Halobacteriales</taxon>
        <taxon>Natrialbaceae</taxon>
        <taxon>Natrinema</taxon>
    </lineage>
</organism>
<protein>
    <recommendedName>
        <fullName evidence="5">PGF-CTERM sorting domain-containing protein</fullName>
    </recommendedName>
</protein>
<dbReference type="SUPFAM" id="SSF49384">
    <property type="entry name" value="Carbohydrate-binding domain"/>
    <property type="match status" value="1"/>
</dbReference>
<proteinExistence type="predicted"/>
<keyword evidence="2" id="KW-0472">Membrane</keyword>
<feature type="transmembrane region" description="Helical" evidence="2">
    <location>
        <begin position="30"/>
        <end position="51"/>
    </location>
</feature>
<dbReference type="EMBL" id="CP040637">
    <property type="protein sequence ID" value="QCW04272.1"/>
    <property type="molecule type" value="Genomic_DNA"/>
</dbReference>
<keyword evidence="2" id="KW-1133">Transmembrane helix</keyword>
<evidence type="ECO:0008006" key="5">
    <source>
        <dbReference type="Google" id="ProtNLM"/>
    </source>
</evidence>
<dbReference type="RefSeq" id="WP_138654695.1">
    <property type="nucleotide sequence ID" value="NZ_CP040637.1"/>
</dbReference>
<evidence type="ECO:0000256" key="2">
    <source>
        <dbReference type="SAM" id="Phobius"/>
    </source>
</evidence>
<feature type="region of interest" description="Disordered" evidence="1">
    <location>
        <begin position="196"/>
        <end position="233"/>
    </location>
</feature>
<keyword evidence="4" id="KW-1185">Reference proteome</keyword>
<reference evidence="4" key="1">
    <citation type="submission" date="2019-05" db="EMBL/GenBank/DDBJ databases">
        <title>Complete Genome Sequence and Methylation Pattern of the Halophilic Archaeon Natrinema pallidum BOL6-1.</title>
        <authorList>
            <person name="DasSarma P."/>
            <person name="DasSarma B.P."/>
            <person name="DasSarma S.L."/>
            <person name="Martinez F.L."/>
            <person name="Guzman D."/>
            <person name="Roberts R.J."/>
            <person name="DasSarma S."/>
        </authorList>
    </citation>
    <scope>NUCLEOTIDE SEQUENCE [LARGE SCALE GENOMIC DNA]</scope>
    <source>
        <strain evidence="4">BOL6-1</strain>
    </source>
</reference>
<accession>A0A4P9TJR6</accession>
<dbReference type="Proteomes" id="UP000307562">
    <property type="component" value="Chromosome"/>
</dbReference>
<sequence>MDRYDADSEPVARTRTKEVDRRGRPWRRTIVAVAVVALAVGVAVGPGIAVATAGSGSPLVTGVTTTAGADSSLVVADATVEPGETATHRLALTDAPNGLAGFELTLELSTDDATISNASYPDVYGKTSDPIVSDDGQSVTVEAADLTDEVTPGATDVTLATVTVTGPDTGSTTLEITDLQVDADGGSRIEPALEAGTLTVDDGTGGPPSATAGGDGTNSGDSNTDSSSDSVPGFAGGAALVAIAAGVALLARSR</sequence>
<evidence type="ECO:0000313" key="3">
    <source>
        <dbReference type="EMBL" id="QCW04272.1"/>
    </source>
</evidence>
<evidence type="ECO:0000256" key="1">
    <source>
        <dbReference type="SAM" id="MobiDB-lite"/>
    </source>
</evidence>
<feature type="region of interest" description="Disordered" evidence="1">
    <location>
        <begin position="1"/>
        <end position="20"/>
    </location>
</feature>
<feature type="compositionally biased region" description="Low complexity" evidence="1">
    <location>
        <begin position="207"/>
        <end position="230"/>
    </location>
</feature>
<dbReference type="AlphaFoldDB" id="A0A4P9TJR6"/>
<feature type="transmembrane region" description="Helical" evidence="2">
    <location>
        <begin position="231"/>
        <end position="251"/>
    </location>
</feature>
<dbReference type="Gene3D" id="2.60.40.680">
    <property type="match status" value="1"/>
</dbReference>
<dbReference type="GeneID" id="96157130"/>
<name>A0A4P9TJR6_9EURY</name>
<evidence type="ECO:0000313" key="4">
    <source>
        <dbReference type="Proteomes" id="UP000307562"/>
    </source>
</evidence>
<dbReference type="InterPro" id="IPR008965">
    <property type="entry name" value="CBM2/CBM3_carb-bd_dom_sf"/>
</dbReference>
<keyword evidence="2" id="KW-0812">Transmembrane</keyword>
<dbReference type="KEGG" id="npl:FGF80_13985"/>
<gene>
    <name evidence="3" type="ORF">FGF80_13985</name>
</gene>
<dbReference type="GO" id="GO:0030246">
    <property type="term" value="F:carbohydrate binding"/>
    <property type="evidence" value="ECO:0007669"/>
    <property type="project" value="InterPro"/>
</dbReference>